<reference evidence="2 3" key="1">
    <citation type="submission" date="2023-10" db="EMBL/GenBank/DDBJ databases">
        <title>The complete genome sequence of Methanoculleus palmolei DSM 4273.</title>
        <authorList>
            <person name="Lai S.-J."/>
            <person name="You Y.-T."/>
            <person name="Chen S.-C."/>
        </authorList>
    </citation>
    <scope>NUCLEOTIDE SEQUENCE [LARGE SCALE GENOMIC DNA]</scope>
    <source>
        <strain evidence="2 3">DSM 4273</strain>
    </source>
</reference>
<organism evidence="2 3">
    <name type="scientific">Methanoculleus palmolei</name>
    <dbReference type="NCBI Taxonomy" id="72612"/>
    <lineage>
        <taxon>Archaea</taxon>
        <taxon>Methanobacteriati</taxon>
        <taxon>Methanobacteriota</taxon>
        <taxon>Stenosarchaea group</taxon>
        <taxon>Methanomicrobia</taxon>
        <taxon>Methanomicrobiales</taxon>
        <taxon>Methanomicrobiaceae</taxon>
        <taxon>Methanoculleus</taxon>
    </lineage>
</organism>
<feature type="transmembrane region" description="Helical" evidence="1">
    <location>
        <begin position="73"/>
        <end position="92"/>
    </location>
</feature>
<evidence type="ECO:0000313" key="3">
    <source>
        <dbReference type="Proteomes" id="UP001626603"/>
    </source>
</evidence>
<evidence type="ECO:0000256" key="1">
    <source>
        <dbReference type="SAM" id="Phobius"/>
    </source>
</evidence>
<keyword evidence="1" id="KW-0812">Transmembrane</keyword>
<dbReference type="AlphaFoldDB" id="A0ABD8AAD0"/>
<dbReference type="Proteomes" id="UP001626603">
    <property type="component" value="Chromosome"/>
</dbReference>
<name>A0ABD8AAD0_9EURY</name>
<keyword evidence="1" id="KW-0472">Membrane</keyword>
<dbReference type="EMBL" id="CP137641">
    <property type="protein sequence ID" value="WOX56075.1"/>
    <property type="molecule type" value="Genomic_DNA"/>
</dbReference>
<protein>
    <recommendedName>
        <fullName evidence="4">GNAT family N-acetyltransferase</fullName>
    </recommendedName>
</protein>
<gene>
    <name evidence="2" type="ORF">R6Y95_01770</name>
</gene>
<accession>A0ABD8AAD0</accession>
<keyword evidence="1" id="KW-1133">Transmembrane helix</keyword>
<evidence type="ECO:0000313" key="2">
    <source>
        <dbReference type="EMBL" id="WOX56075.1"/>
    </source>
</evidence>
<proteinExistence type="predicted"/>
<sequence length="94" mass="10045">MESDTLLVRQAVEKDLDTVLFLYTHLHEPTHDADDHALKMAGEDVQLAYAVDGIEAQAEEGTAEPSAVPTQRAAPGGSVVLAALAVFVAYLGRR</sequence>
<keyword evidence="3" id="KW-1185">Reference proteome</keyword>
<evidence type="ECO:0008006" key="4">
    <source>
        <dbReference type="Google" id="ProtNLM"/>
    </source>
</evidence>